<accession>A0AA97PK72</accession>
<dbReference type="EMBL" id="JH793049">
    <property type="protein sequence ID" value="ELQ37657.1"/>
    <property type="molecule type" value="Genomic_DNA"/>
</dbReference>
<feature type="non-terminal residue" evidence="1">
    <location>
        <position position="1"/>
    </location>
</feature>
<sequence length="28" mass="3019">YLILKLVSKPVGHAGGTDPLKLILDRNS</sequence>
<reference evidence="1" key="1">
    <citation type="journal article" date="2012" name="PLoS Genet.">
        <title>Comparative analysis of the genomes of two field isolates of the rice blast fungus Magnaporthe oryzae.</title>
        <authorList>
            <person name="Xue M."/>
            <person name="Yang J."/>
            <person name="Li Z."/>
            <person name="Hu S."/>
            <person name="Yao N."/>
            <person name="Dean R.A."/>
            <person name="Zhao W."/>
            <person name="Shen M."/>
            <person name="Zhang H."/>
            <person name="Li C."/>
            <person name="Liu L."/>
            <person name="Cao L."/>
            <person name="Xu X."/>
            <person name="Xing Y."/>
            <person name="Hsiang T."/>
            <person name="Zhang Z."/>
            <person name="Xu J.R."/>
            <person name="Peng Y.L."/>
        </authorList>
    </citation>
    <scope>NUCLEOTIDE SEQUENCE</scope>
    <source>
        <strain evidence="1">Y34</strain>
    </source>
</reference>
<organism evidence="1">
    <name type="scientific">Pyricularia oryzae (strain Y34)</name>
    <name type="common">Rice blast fungus</name>
    <name type="synonym">Magnaporthe oryzae</name>
    <dbReference type="NCBI Taxonomy" id="1143189"/>
    <lineage>
        <taxon>Eukaryota</taxon>
        <taxon>Fungi</taxon>
        <taxon>Dikarya</taxon>
        <taxon>Ascomycota</taxon>
        <taxon>Pezizomycotina</taxon>
        <taxon>Sordariomycetes</taxon>
        <taxon>Sordariomycetidae</taxon>
        <taxon>Magnaporthales</taxon>
        <taxon>Pyriculariaceae</taxon>
        <taxon>Pyricularia</taxon>
    </lineage>
</organism>
<proteinExistence type="predicted"/>
<name>A0AA97PK72_PYRO3</name>
<evidence type="ECO:0000313" key="1">
    <source>
        <dbReference type="EMBL" id="ELQ37657.1"/>
    </source>
</evidence>
<dbReference type="AlphaFoldDB" id="A0AA97PK72"/>
<gene>
    <name evidence="1" type="ORF">OOU_Y34scaffold00587g8</name>
</gene>
<protein>
    <submittedName>
        <fullName evidence="1">Uncharacterized protein</fullName>
    </submittedName>
</protein>
<dbReference type="Proteomes" id="UP000011086">
    <property type="component" value="Unassembled WGS sequence"/>
</dbReference>